<dbReference type="CDD" id="cd00067">
    <property type="entry name" value="GAL4"/>
    <property type="match status" value="1"/>
</dbReference>
<dbReference type="VEuPathDB" id="FungiDB:ASPFODRAFT_37669"/>
<dbReference type="InterPro" id="IPR001138">
    <property type="entry name" value="Zn2Cys6_DnaBD"/>
</dbReference>
<feature type="compositionally biased region" description="Low complexity" evidence="4">
    <location>
        <begin position="162"/>
        <end position="185"/>
    </location>
</feature>
<evidence type="ECO:0000313" key="5">
    <source>
        <dbReference type="EMBL" id="OJZ81313.1"/>
    </source>
</evidence>
<keyword evidence="2" id="KW-0804">Transcription</keyword>
<reference evidence="6" key="1">
    <citation type="journal article" date="2017" name="Genome Biol.">
        <title>Comparative genomics reveals high biological diversity and specific adaptations in the industrially and medically important fungal genus Aspergillus.</title>
        <authorList>
            <person name="de Vries R.P."/>
            <person name="Riley R."/>
            <person name="Wiebenga A."/>
            <person name="Aguilar-Osorio G."/>
            <person name="Amillis S."/>
            <person name="Uchima C.A."/>
            <person name="Anderluh G."/>
            <person name="Asadollahi M."/>
            <person name="Askin M."/>
            <person name="Barry K."/>
            <person name="Battaglia E."/>
            <person name="Bayram O."/>
            <person name="Benocci T."/>
            <person name="Braus-Stromeyer S.A."/>
            <person name="Caldana C."/>
            <person name="Canovas D."/>
            <person name="Cerqueira G.C."/>
            <person name="Chen F."/>
            <person name="Chen W."/>
            <person name="Choi C."/>
            <person name="Clum A."/>
            <person name="Dos Santos R.A."/>
            <person name="Damasio A.R."/>
            <person name="Diallinas G."/>
            <person name="Emri T."/>
            <person name="Fekete E."/>
            <person name="Flipphi M."/>
            <person name="Freyberg S."/>
            <person name="Gallo A."/>
            <person name="Gournas C."/>
            <person name="Habgood R."/>
            <person name="Hainaut M."/>
            <person name="Harispe M.L."/>
            <person name="Henrissat B."/>
            <person name="Hilden K.S."/>
            <person name="Hope R."/>
            <person name="Hossain A."/>
            <person name="Karabika E."/>
            <person name="Karaffa L."/>
            <person name="Karanyi Z."/>
            <person name="Krasevec N."/>
            <person name="Kuo A."/>
            <person name="Kusch H."/>
            <person name="LaButti K."/>
            <person name="Lagendijk E.L."/>
            <person name="Lapidus A."/>
            <person name="Levasseur A."/>
            <person name="Lindquist E."/>
            <person name="Lipzen A."/>
            <person name="Logrieco A.F."/>
            <person name="MacCabe A."/>
            <person name="Maekelae M.R."/>
            <person name="Malavazi I."/>
            <person name="Melin P."/>
            <person name="Meyer V."/>
            <person name="Mielnichuk N."/>
            <person name="Miskei M."/>
            <person name="Molnar A.P."/>
            <person name="Mule G."/>
            <person name="Ngan C.Y."/>
            <person name="Orejas M."/>
            <person name="Orosz E."/>
            <person name="Ouedraogo J.P."/>
            <person name="Overkamp K.M."/>
            <person name="Park H.-S."/>
            <person name="Perrone G."/>
            <person name="Piumi F."/>
            <person name="Punt P.J."/>
            <person name="Ram A.F."/>
            <person name="Ramon A."/>
            <person name="Rauscher S."/>
            <person name="Record E."/>
            <person name="Riano-Pachon D.M."/>
            <person name="Robert V."/>
            <person name="Roehrig J."/>
            <person name="Ruller R."/>
            <person name="Salamov A."/>
            <person name="Salih N.S."/>
            <person name="Samson R.A."/>
            <person name="Sandor E."/>
            <person name="Sanguinetti M."/>
            <person name="Schuetze T."/>
            <person name="Sepcic K."/>
            <person name="Shelest E."/>
            <person name="Sherlock G."/>
            <person name="Sophianopoulou V."/>
            <person name="Squina F.M."/>
            <person name="Sun H."/>
            <person name="Susca A."/>
            <person name="Todd R.B."/>
            <person name="Tsang A."/>
            <person name="Unkles S.E."/>
            <person name="van de Wiele N."/>
            <person name="van Rossen-Uffink D."/>
            <person name="Oliveira J.V."/>
            <person name="Vesth T.C."/>
            <person name="Visser J."/>
            <person name="Yu J.-H."/>
            <person name="Zhou M."/>
            <person name="Andersen M.R."/>
            <person name="Archer D.B."/>
            <person name="Baker S.E."/>
            <person name="Benoit I."/>
            <person name="Brakhage A.A."/>
            <person name="Braus G.H."/>
            <person name="Fischer R."/>
            <person name="Frisvad J.C."/>
            <person name="Goldman G.H."/>
            <person name="Houbraken J."/>
            <person name="Oakley B."/>
            <person name="Pocsi I."/>
            <person name="Scazzocchio C."/>
            <person name="Seiboth B."/>
            <person name="vanKuyk P.A."/>
            <person name="Wortman J."/>
            <person name="Dyer P.S."/>
            <person name="Grigoriev I.V."/>
        </authorList>
    </citation>
    <scope>NUCLEOTIDE SEQUENCE [LARGE SCALE GENOMIC DNA]</scope>
    <source>
        <strain evidence="6">CBS 106.47</strain>
    </source>
</reference>
<evidence type="ECO:0000256" key="1">
    <source>
        <dbReference type="ARBA" id="ARBA00023015"/>
    </source>
</evidence>
<protein>
    <recommendedName>
        <fullName evidence="7">Zn(2)-C6 fungal-type domain-containing protein</fullName>
    </recommendedName>
</protein>
<dbReference type="InterPro" id="IPR021858">
    <property type="entry name" value="Fun_TF"/>
</dbReference>
<evidence type="ECO:0008006" key="7">
    <source>
        <dbReference type="Google" id="ProtNLM"/>
    </source>
</evidence>
<gene>
    <name evidence="5" type="ORF">ASPFODRAFT_37669</name>
</gene>
<proteinExistence type="predicted"/>
<dbReference type="GO" id="GO:0008270">
    <property type="term" value="F:zinc ion binding"/>
    <property type="evidence" value="ECO:0007669"/>
    <property type="project" value="InterPro"/>
</dbReference>
<evidence type="ECO:0000256" key="2">
    <source>
        <dbReference type="ARBA" id="ARBA00023163"/>
    </source>
</evidence>
<feature type="region of interest" description="Disordered" evidence="4">
    <location>
        <begin position="147"/>
        <end position="188"/>
    </location>
</feature>
<dbReference type="InterPro" id="IPR052400">
    <property type="entry name" value="Zn2-C6_fungal_TF"/>
</dbReference>
<organism evidence="5 6">
    <name type="scientific">Aspergillus luchuensis (strain CBS 106.47)</name>
    <dbReference type="NCBI Taxonomy" id="1137211"/>
    <lineage>
        <taxon>Eukaryota</taxon>
        <taxon>Fungi</taxon>
        <taxon>Dikarya</taxon>
        <taxon>Ascomycota</taxon>
        <taxon>Pezizomycotina</taxon>
        <taxon>Eurotiomycetes</taxon>
        <taxon>Eurotiomycetidae</taxon>
        <taxon>Eurotiales</taxon>
        <taxon>Aspergillaceae</taxon>
        <taxon>Aspergillus</taxon>
        <taxon>Aspergillus subgen. Circumdati</taxon>
    </lineage>
</organism>
<dbReference type="GO" id="GO:0000981">
    <property type="term" value="F:DNA-binding transcription factor activity, RNA polymerase II-specific"/>
    <property type="evidence" value="ECO:0007669"/>
    <property type="project" value="InterPro"/>
</dbReference>
<dbReference type="PANTHER" id="PTHR47657">
    <property type="entry name" value="STEROL REGULATORY ELEMENT-BINDING PROTEIN ECM22"/>
    <property type="match status" value="1"/>
</dbReference>
<dbReference type="AlphaFoldDB" id="A0A1M3T3N4"/>
<name>A0A1M3T3N4_ASPLC</name>
<accession>A0A1M3T3N4</accession>
<keyword evidence="3" id="KW-0539">Nucleus</keyword>
<dbReference type="OrthoDB" id="5226580at2759"/>
<keyword evidence="1" id="KW-0805">Transcription regulation</keyword>
<evidence type="ECO:0000256" key="3">
    <source>
        <dbReference type="ARBA" id="ARBA00023242"/>
    </source>
</evidence>
<evidence type="ECO:0000313" key="6">
    <source>
        <dbReference type="Proteomes" id="UP000184063"/>
    </source>
</evidence>
<dbReference type="EMBL" id="KV878251">
    <property type="protein sequence ID" value="OJZ81313.1"/>
    <property type="molecule type" value="Genomic_DNA"/>
</dbReference>
<sequence length="528" mass="58345">MLPRAKVHQAGAALQAPGLPEMFPRDIFPSKPAPCSTGWQWHRTIPHQWQSAGWTSVRPRVGHTRSRGQAAATAKDDTLRFSAPPPDPCDELRPQCSNCMNHSVNCDYSASTGIDRQSLSARASQSTLPAKPDRLINWIFVPSLYQSPPKTPSPDSIARSVTPTSTSAQYSPSSSSGRSTPSPSSFQPIPAPTTFDFHDFTLHHHYLTSTCYTLAEDDGSFHFWRDEVPKMAISHPFILHLILALAGLHKARVDTVDTDNTFSNPGANDSWLVNRAEHHSAKGLSELLSLLAHVSPNNIAAVWAGATILCFLPMARGPRPGDYLFFSIGTDHETMVQWPSLVKGVKTLSGMSGDIKPRGDKSGSSRVDQGGMTSGINYRGLLQALRERILLHGQQRGELNARELSDCYINAIAMLERVLDETHGEKQDGGENNTGRLAMIIYDWICCFESALNAFQNKEPVALILLAYFLVLMKLHNGVWFARGWAEHIMGGIEECLGQDDCRWLQWPMKQIGMRKDAGSKFYAAEEE</sequence>
<dbReference type="Pfam" id="PF11951">
    <property type="entry name" value="Fungal_trans_2"/>
    <property type="match status" value="1"/>
</dbReference>
<dbReference type="PANTHER" id="PTHR47657:SF13">
    <property type="entry name" value="ZN(2)-C6 FUNGAL-TYPE DOMAIN-CONTAINING PROTEIN-RELATED"/>
    <property type="match status" value="1"/>
</dbReference>
<dbReference type="Proteomes" id="UP000184063">
    <property type="component" value="Unassembled WGS sequence"/>
</dbReference>
<evidence type="ECO:0000256" key="4">
    <source>
        <dbReference type="SAM" id="MobiDB-lite"/>
    </source>
</evidence>